<evidence type="ECO:0000256" key="5">
    <source>
        <dbReference type="ARBA" id="ARBA00022989"/>
    </source>
</evidence>
<keyword evidence="2 7" id="KW-0812">Transmembrane</keyword>
<evidence type="ECO:0000256" key="7">
    <source>
        <dbReference type="SAM" id="Phobius"/>
    </source>
</evidence>
<evidence type="ECO:0000256" key="3">
    <source>
        <dbReference type="ARBA" id="ARBA00022741"/>
    </source>
</evidence>
<evidence type="ECO:0000259" key="8">
    <source>
        <dbReference type="PROSITE" id="PS50893"/>
    </source>
</evidence>
<dbReference type="GO" id="GO:0016887">
    <property type="term" value="F:ATP hydrolysis activity"/>
    <property type="evidence" value="ECO:0007669"/>
    <property type="project" value="InterPro"/>
</dbReference>
<feature type="transmembrane region" description="Helical" evidence="7">
    <location>
        <begin position="124"/>
        <end position="149"/>
    </location>
</feature>
<evidence type="ECO:0000256" key="4">
    <source>
        <dbReference type="ARBA" id="ARBA00022840"/>
    </source>
</evidence>
<dbReference type="GO" id="GO:0005886">
    <property type="term" value="C:plasma membrane"/>
    <property type="evidence" value="ECO:0007669"/>
    <property type="project" value="UniProtKB-SubCell"/>
</dbReference>
<gene>
    <name evidence="9" type="ORF">NW74_01860</name>
</gene>
<protein>
    <submittedName>
        <fullName evidence="9">ABC transporter ATP-binding protein</fullName>
    </submittedName>
</protein>
<dbReference type="PANTHER" id="PTHR24221:SF503">
    <property type="entry name" value="MITOCHONDRIAL POTASSIUM CHANNEL ATP-BINDING SUBUNIT"/>
    <property type="match status" value="1"/>
</dbReference>
<keyword evidence="6 7" id="KW-0472">Membrane</keyword>
<name>A0A0B4S112_9FIRM</name>
<dbReference type="Pfam" id="PF00005">
    <property type="entry name" value="ABC_tran"/>
    <property type="match status" value="1"/>
</dbReference>
<dbReference type="InterPro" id="IPR036640">
    <property type="entry name" value="ABC1_TM_sf"/>
</dbReference>
<keyword evidence="5 7" id="KW-1133">Transmembrane helix</keyword>
<dbReference type="STRING" id="33033.NW74_01860"/>
<dbReference type="PROSITE" id="PS50893">
    <property type="entry name" value="ABC_TRANSPORTER_2"/>
    <property type="match status" value="1"/>
</dbReference>
<evidence type="ECO:0000256" key="1">
    <source>
        <dbReference type="ARBA" id="ARBA00004651"/>
    </source>
</evidence>
<dbReference type="OrthoDB" id="9806127at2"/>
<feature type="transmembrane region" description="Helical" evidence="7">
    <location>
        <begin position="16"/>
        <end position="39"/>
    </location>
</feature>
<dbReference type="RefSeq" id="WP_041953606.1">
    <property type="nucleotide sequence ID" value="NZ_CP009761.1"/>
</dbReference>
<dbReference type="Gene3D" id="1.20.1560.10">
    <property type="entry name" value="ABC transporter type 1, transmembrane domain"/>
    <property type="match status" value="1"/>
</dbReference>
<dbReference type="SUPFAM" id="SSF90123">
    <property type="entry name" value="ABC transporter transmembrane region"/>
    <property type="match status" value="1"/>
</dbReference>
<dbReference type="PANTHER" id="PTHR24221">
    <property type="entry name" value="ATP-BINDING CASSETTE SUB-FAMILY B"/>
    <property type="match status" value="1"/>
</dbReference>
<dbReference type="GO" id="GO:0042626">
    <property type="term" value="F:ATPase-coupled transmembrane transporter activity"/>
    <property type="evidence" value="ECO:0007669"/>
    <property type="project" value="TreeGrafter"/>
</dbReference>
<dbReference type="InterPro" id="IPR003439">
    <property type="entry name" value="ABC_transporter-like_ATP-bd"/>
</dbReference>
<comment type="subcellular location">
    <subcellularLocation>
        <location evidence="1">Cell membrane</location>
        <topology evidence="1">Multi-pass membrane protein</topology>
    </subcellularLocation>
</comment>
<dbReference type="AlphaFoldDB" id="A0A0B4S112"/>
<feature type="transmembrane region" description="Helical" evidence="7">
    <location>
        <begin position="270"/>
        <end position="287"/>
    </location>
</feature>
<dbReference type="GO" id="GO:0005524">
    <property type="term" value="F:ATP binding"/>
    <property type="evidence" value="ECO:0007669"/>
    <property type="project" value="UniProtKB-KW"/>
</dbReference>
<dbReference type="Proteomes" id="UP000031386">
    <property type="component" value="Chromosome"/>
</dbReference>
<sequence length="584" mass="68228">MKNLVLPFIRKNIFKILIYNICFIVAYFLDAYYFGYIFSLVENKIYSYNKFIFIILFLFAIIIFSKIISSILFSKLSYEVVRFRFKLARKLNNSILQKNMEDIENPKFEYSMNRAWNFLAYDNAGFSAILMDLINFIPIFVLLIFSGFIISKTSFYIVFFTFLIQLGVYPLREKINEFDLDTDLEQGNVLTKLEYYNNFSMRNEYGKDIRIFNLGNLILKRYEKIVNEAMAIIRNKTNLGTKLGIISIFLEIITDIFTIGMLIYLFSINFISISTIFIVFSMYQLFVTNEKETLRIISDLKKNIKMFDKYLLHLEENSLKSKKANIGNKEVSFELKNIYFKYPNTDKYSLENINMEFSSFDKIGIIGENGAGKSTLIKVIMGIYNQTSGKILINGKEVSTKERLAYFSAVFQNSHFFAGTLKENLFRFDNVKSNEEKYVEEYLESCKLDNVNGKLIDLNTRFGKEFFDDVFEPSGGQLQMLTILRALVKSGTMLILDEPTSALDAKKEMDFYKRLSLEEKTKGFIIISHRLAISNIVDKIYILNNGKILDSGSHFELIERSEYYRYLKELTKSMFKLKVGDEND</sequence>
<keyword evidence="3" id="KW-0547">Nucleotide-binding</keyword>
<organism evidence="9 10">
    <name type="scientific">Parvimonas micra</name>
    <dbReference type="NCBI Taxonomy" id="33033"/>
    <lineage>
        <taxon>Bacteria</taxon>
        <taxon>Bacillati</taxon>
        <taxon>Bacillota</taxon>
        <taxon>Tissierellia</taxon>
        <taxon>Tissierellales</taxon>
        <taxon>Peptoniphilaceae</taxon>
        <taxon>Parvimonas</taxon>
    </lineage>
</organism>
<evidence type="ECO:0000256" key="6">
    <source>
        <dbReference type="ARBA" id="ARBA00023136"/>
    </source>
</evidence>
<dbReference type="SUPFAM" id="SSF52540">
    <property type="entry name" value="P-loop containing nucleoside triphosphate hydrolases"/>
    <property type="match status" value="1"/>
</dbReference>
<feature type="transmembrane region" description="Helical" evidence="7">
    <location>
        <begin position="155"/>
        <end position="171"/>
    </location>
</feature>
<evidence type="ECO:0000313" key="9">
    <source>
        <dbReference type="EMBL" id="AIZ36184.1"/>
    </source>
</evidence>
<feature type="domain" description="ABC transporter" evidence="8">
    <location>
        <begin position="333"/>
        <end position="570"/>
    </location>
</feature>
<dbReference type="SMART" id="SM00382">
    <property type="entry name" value="AAA"/>
    <property type="match status" value="1"/>
</dbReference>
<dbReference type="CDD" id="cd03228">
    <property type="entry name" value="ABCC_MRP_Like"/>
    <property type="match status" value="1"/>
</dbReference>
<dbReference type="InterPro" id="IPR003593">
    <property type="entry name" value="AAA+_ATPase"/>
</dbReference>
<reference evidence="9 10" key="1">
    <citation type="submission" date="2014-10" db="EMBL/GenBank/DDBJ databases">
        <title>Complete genome sequence of Parvimonas micra KCOM 1535 (= ChDC B708).</title>
        <authorList>
            <person name="Kook J.-K."/>
            <person name="Park S.-N."/>
            <person name="Lim Y.K."/>
            <person name="Roh H."/>
        </authorList>
    </citation>
    <scope>NUCLEOTIDE SEQUENCE [LARGE SCALE GENOMIC DNA]</scope>
    <source>
        <strain evidence="10">KCOM 1535 / ChDC B708</strain>
    </source>
</reference>
<keyword evidence="10" id="KW-1185">Reference proteome</keyword>
<feature type="transmembrane region" description="Helical" evidence="7">
    <location>
        <begin position="51"/>
        <end position="74"/>
    </location>
</feature>
<proteinExistence type="predicted"/>
<keyword evidence="4 9" id="KW-0067">ATP-binding</keyword>
<dbReference type="Gene3D" id="3.40.50.300">
    <property type="entry name" value="P-loop containing nucleotide triphosphate hydrolases"/>
    <property type="match status" value="1"/>
</dbReference>
<evidence type="ECO:0000313" key="10">
    <source>
        <dbReference type="Proteomes" id="UP000031386"/>
    </source>
</evidence>
<evidence type="ECO:0000256" key="2">
    <source>
        <dbReference type="ARBA" id="ARBA00022692"/>
    </source>
</evidence>
<feature type="transmembrane region" description="Helical" evidence="7">
    <location>
        <begin position="243"/>
        <end position="264"/>
    </location>
</feature>
<dbReference type="KEGG" id="pmic:NW74_01860"/>
<dbReference type="InterPro" id="IPR027417">
    <property type="entry name" value="P-loop_NTPase"/>
</dbReference>
<accession>A0A0B4S112</accession>
<dbReference type="InterPro" id="IPR039421">
    <property type="entry name" value="Type_1_exporter"/>
</dbReference>
<dbReference type="EMBL" id="CP009761">
    <property type="protein sequence ID" value="AIZ36184.1"/>
    <property type="molecule type" value="Genomic_DNA"/>
</dbReference>